<organism evidence="25 26">
    <name type="scientific">Polypedilum vanderplanki</name>
    <name type="common">Sleeping chironomid midge</name>
    <dbReference type="NCBI Taxonomy" id="319348"/>
    <lineage>
        <taxon>Eukaryota</taxon>
        <taxon>Metazoa</taxon>
        <taxon>Ecdysozoa</taxon>
        <taxon>Arthropoda</taxon>
        <taxon>Hexapoda</taxon>
        <taxon>Insecta</taxon>
        <taxon>Pterygota</taxon>
        <taxon>Neoptera</taxon>
        <taxon>Endopterygota</taxon>
        <taxon>Diptera</taxon>
        <taxon>Nematocera</taxon>
        <taxon>Chironomoidea</taxon>
        <taxon>Chironomidae</taxon>
        <taxon>Chironominae</taxon>
        <taxon>Polypedilum</taxon>
        <taxon>Polypedilum</taxon>
    </lineage>
</organism>
<dbReference type="GO" id="GO:0005324">
    <property type="term" value="F:long-chain fatty acid transmembrane transporter activity"/>
    <property type="evidence" value="ECO:0007669"/>
    <property type="project" value="TreeGrafter"/>
</dbReference>
<keyword evidence="13" id="KW-0576">Peroxisome</keyword>
<keyword evidence="5" id="KW-0436">Ligase</keyword>
<feature type="transmembrane region" description="Helical" evidence="22">
    <location>
        <begin position="12"/>
        <end position="33"/>
    </location>
</feature>
<dbReference type="PANTHER" id="PTHR43107">
    <property type="entry name" value="LONG-CHAIN FATTY ACID TRANSPORT PROTEIN"/>
    <property type="match status" value="1"/>
</dbReference>
<dbReference type="InterPro" id="IPR025110">
    <property type="entry name" value="AMP-bd_C"/>
</dbReference>
<dbReference type="InterPro" id="IPR045851">
    <property type="entry name" value="AMP-bd_C_sf"/>
</dbReference>
<evidence type="ECO:0000256" key="16">
    <source>
        <dbReference type="ARBA" id="ARBA00041297"/>
    </source>
</evidence>
<evidence type="ECO:0000256" key="8">
    <source>
        <dbReference type="ARBA" id="ARBA00022832"/>
    </source>
</evidence>
<dbReference type="NCBIfam" id="NF006134">
    <property type="entry name" value="PRK08279.1"/>
    <property type="match status" value="1"/>
</dbReference>
<dbReference type="AlphaFoldDB" id="A0A9J6CNG0"/>
<dbReference type="SUPFAM" id="SSF56801">
    <property type="entry name" value="Acetyl-CoA synthetase-like"/>
    <property type="match status" value="1"/>
</dbReference>
<keyword evidence="8" id="KW-0443">Lipid metabolism</keyword>
<dbReference type="GO" id="GO:0005524">
    <property type="term" value="F:ATP binding"/>
    <property type="evidence" value="ECO:0007669"/>
    <property type="project" value="UniProtKB-KW"/>
</dbReference>
<dbReference type="GO" id="GO:0004467">
    <property type="term" value="F:long-chain fatty acid-CoA ligase activity"/>
    <property type="evidence" value="ECO:0007669"/>
    <property type="project" value="UniProtKB-EC"/>
</dbReference>
<feature type="transmembrane region" description="Helical" evidence="22">
    <location>
        <begin position="45"/>
        <end position="64"/>
    </location>
</feature>
<evidence type="ECO:0000256" key="14">
    <source>
        <dbReference type="ARBA" id="ARBA00026121"/>
    </source>
</evidence>
<dbReference type="PANTHER" id="PTHR43107:SF15">
    <property type="entry name" value="FATTY ACID TRANSPORT PROTEIN 3, ISOFORM A"/>
    <property type="match status" value="1"/>
</dbReference>
<reference evidence="25" key="1">
    <citation type="submission" date="2021-03" db="EMBL/GenBank/DDBJ databases">
        <title>Chromosome level genome of the anhydrobiotic midge Polypedilum vanderplanki.</title>
        <authorList>
            <person name="Yoshida Y."/>
            <person name="Kikawada T."/>
            <person name="Gusev O."/>
        </authorList>
    </citation>
    <scope>NUCLEOTIDE SEQUENCE</scope>
    <source>
        <strain evidence="25">NIAS01</strain>
        <tissue evidence="25">Whole body or cell culture</tissue>
    </source>
</reference>
<dbReference type="GO" id="GO:0005778">
    <property type="term" value="C:peroxisomal membrane"/>
    <property type="evidence" value="ECO:0007669"/>
    <property type="project" value="UniProtKB-SubCell"/>
</dbReference>
<dbReference type="Gene3D" id="3.40.50.12780">
    <property type="entry name" value="N-terminal domain of ligase-like"/>
    <property type="match status" value="1"/>
</dbReference>
<dbReference type="Pfam" id="PF00501">
    <property type="entry name" value="AMP-binding"/>
    <property type="match status" value="1"/>
</dbReference>
<evidence type="ECO:0000256" key="21">
    <source>
        <dbReference type="ARBA" id="ARBA00078285"/>
    </source>
</evidence>
<evidence type="ECO:0000256" key="13">
    <source>
        <dbReference type="ARBA" id="ARBA00023140"/>
    </source>
</evidence>
<evidence type="ECO:0000256" key="12">
    <source>
        <dbReference type="ARBA" id="ARBA00023136"/>
    </source>
</evidence>
<feature type="domain" description="AMP-dependent synthetase/ligase" evidence="23">
    <location>
        <begin position="97"/>
        <end position="449"/>
    </location>
</feature>
<evidence type="ECO:0000256" key="19">
    <source>
        <dbReference type="ARBA" id="ARBA00060276"/>
    </source>
</evidence>
<evidence type="ECO:0000256" key="7">
    <source>
        <dbReference type="ARBA" id="ARBA00022741"/>
    </source>
</evidence>
<dbReference type="InterPro" id="IPR000873">
    <property type="entry name" value="AMP-dep_synth/lig_dom"/>
</dbReference>
<evidence type="ECO:0000256" key="4">
    <source>
        <dbReference type="ARBA" id="ARBA00022475"/>
    </source>
</evidence>
<dbReference type="EC" id="6.2.1.3" evidence="14"/>
<evidence type="ECO:0000313" key="25">
    <source>
        <dbReference type="EMBL" id="KAG5683142.1"/>
    </source>
</evidence>
<evidence type="ECO:0000256" key="3">
    <source>
        <dbReference type="ARBA" id="ARBA00022448"/>
    </source>
</evidence>
<evidence type="ECO:0000256" key="22">
    <source>
        <dbReference type="SAM" id="Phobius"/>
    </source>
</evidence>
<accession>A0A9J6CNG0</accession>
<comment type="subcellular location">
    <subcellularLocation>
        <location evidence="1">Cell membrane</location>
        <topology evidence="1">Multi-pass membrane protein</topology>
    </subcellularLocation>
    <subcellularLocation>
        <location evidence="17">Peroxisome membrane</location>
    </subcellularLocation>
</comment>
<evidence type="ECO:0000259" key="24">
    <source>
        <dbReference type="Pfam" id="PF13193"/>
    </source>
</evidence>
<dbReference type="Pfam" id="PF13193">
    <property type="entry name" value="AMP-binding_C"/>
    <property type="match status" value="1"/>
</dbReference>
<evidence type="ECO:0000256" key="11">
    <source>
        <dbReference type="ARBA" id="ARBA00023055"/>
    </source>
</evidence>
<dbReference type="InterPro" id="IPR042099">
    <property type="entry name" value="ANL_N_sf"/>
</dbReference>
<comment type="caution">
    <text evidence="25">The sequence shown here is derived from an EMBL/GenBank/DDBJ whole genome shotgun (WGS) entry which is preliminary data.</text>
</comment>
<keyword evidence="11" id="KW-0445">Lipid transport</keyword>
<keyword evidence="6 22" id="KW-0812">Transmembrane</keyword>
<dbReference type="PROSITE" id="PS00455">
    <property type="entry name" value="AMP_BINDING"/>
    <property type="match status" value="1"/>
</dbReference>
<dbReference type="Gene3D" id="3.30.300.30">
    <property type="match status" value="1"/>
</dbReference>
<sequence>MTELKLKTKLTINEKIATLTGIVAFGTFLSSAIGKHLFPQALLSVLIWFLITGRRPSIIFAFVIKIRRDLIAAKRYLLMLAMLKKWENNNDSVASVFRKNVKNKQNKPAFIMDDKKITFQEMENLSNKIGRYFKQKGFKKGDTISLVMETRLEYASMWLGLSKIGVITALINYNLRKETLIHSIRVASSKAIIVSTELLDAIKEILHDEEISKMKIYVYDNQNEKVELINSNSVNLHRELENISSDTFDISDILPKDRLFYIYTSGTTGMPKAAVITNLRFMFMVSGVFRMFGMSDSDIIYNTLPLYHTAGGMLGVGSVVLFTVTMALRKKFSASNFWTDCIKYNCNVAQYIGELCRFLLMTPEKPEDKKHNVRLMFGNGLRPQIWPDFVKRFNIKQIGEAYGATESNTNLANCDNQVGAVGFVPQVATHLYPVDLIKCDEETGEPIRNENGFCIRCNYGEAGVFVGKINQNHAARSFAGYADKKASEKKVLKDVFKKGDMYFNSSDILVMDIYGYYYFKDRTGDTYRWRGENVATSEVEGIIMRVAGLTDCVVYGVDIPNTEGKAGMAAIVDPHNQLDMEKLAAGIREHLPIYARPVFIRILPQLPMTGTFKLKKRDLQLEGFDITKISDSIYLLQSDGSYKKMSFDQYNSIKEGRAKL</sequence>
<dbReference type="GO" id="GO:0005789">
    <property type="term" value="C:endoplasmic reticulum membrane"/>
    <property type="evidence" value="ECO:0007669"/>
    <property type="project" value="TreeGrafter"/>
</dbReference>
<evidence type="ECO:0000256" key="15">
    <source>
        <dbReference type="ARBA" id="ARBA00036527"/>
    </source>
</evidence>
<evidence type="ECO:0000259" key="23">
    <source>
        <dbReference type="Pfam" id="PF00501"/>
    </source>
</evidence>
<evidence type="ECO:0000256" key="2">
    <source>
        <dbReference type="ARBA" id="ARBA00006432"/>
    </source>
</evidence>
<keyword evidence="4" id="KW-1003">Cell membrane</keyword>
<keyword evidence="9" id="KW-0067">ATP-binding</keyword>
<keyword evidence="7" id="KW-0547">Nucleotide-binding</keyword>
<keyword evidence="8" id="KW-0276">Fatty acid metabolism</keyword>
<evidence type="ECO:0000256" key="6">
    <source>
        <dbReference type="ARBA" id="ARBA00022692"/>
    </source>
</evidence>
<name>A0A9J6CNG0_POLVA</name>
<feature type="transmembrane region" description="Helical" evidence="22">
    <location>
        <begin position="305"/>
        <end position="328"/>
    </location>
</feature>
<comment type="function">
    <text evidence="19">Acyl-CoA synthetase required for both the import of long chain fatty acids (LCFAs) (C14-C18) and the activation very long chain fatty acids (VLCFAs) (C20-C26) by esterification of the fatty acids into metabolically active CoA-thioesters for subsequent degradation or incorporation into phospholipids. The transport and fatty acyl-CoA synthetase activities are genetically separable and are thus independent activities. Esterifies VLCFAs in the peroxisome matrix. The VLCFAs are actively transported into peroxisomes by a PXA1-PXA2 heterodimeric transporter in the peroxisomal membrane.</text>
</comment>
<protein>
    <recommendedName>
        <fullName evidence="20">Very long-chain fatty acid transport protein</fullName>
        <ecNumber evidence="14">6.2.1.3</ecNumber>
    </recommendedName>
    <alternativeName>
        <fullName evidence="16">Long-chain-fatty-acid--CoA ligase</fullName>
    </alternativeName>
    <alternativeName>
        <fullName evidence="21">Very-long-chain acyl-CoA synthetase</fullName>
    </alternativeName>
</protein>
<comment type="catalytic activity">
    <reaction evidence="15">
        <text>a very long-chain fatty acid + ATP + CoA = a very long-chain fatty acyl-CoA + AMP + diphosphate</text>
        <dbReference type="Rhea" id="RHEA:54536"/>
        <dbReference type="ChEBI" id="CHEBI:30616"/>
        <dbReference type="ChEBI" id="CHEBI:33019"/>
        <dbReference type="ChEBI" id="CHEBI:57287"/>
        <dbReference type="ChEBI" id="CHEBI:58950"/>
        <dbReference type="ChEBI" id="CHEBI:138261"/>
        <dbReference type="ChEBI" id="CHEBI:456215"/>
    </reaction>
    <physiologicalReaction direction="left-to-right" evidence="15">
        <dbReference type="Rhea" id="RHEA:54537"/>
    </physiologicalReaction>
</comment>
<dbReference type="EMBL" id="JADBJN010000001">
    <property type="protein sequence ID" value="KAG5683142.1"/>
    <property type="molecule type" value="Genomic_DNA"/>
</dbReference>
<evidence type="ECO:0000256" key="18">
    <source>
        <dbReference type="ARBA" id="ARBA00048666"/>
    </source>
</evidence>
<feature type="domain" description="AMP-binding enzyme C-terminal" evidence="24">
    <location>
        <begin position="538"/>
        <end position="613"/>
    </location>
</feature>
<dbReference type="InterPro" id="IPR020845">
    <property type="entry name" value="AMP-binding_CS"/>
</dbReference>
<dbReference type="FunFam" id="3.40.50.12780:FF:000019">
    <property type="entry name" value="Long-chain fatty acid transporter"/>
    <property type="match status" value="1"/>
</dbReference>
<evidence type="ECO:0000256" key="17">
    <source>
        <dbReference type="ARBA" id="ARBA00046271"/>
    </source>
</evidence>
<proteinExistence type="inferred from homology"/>
<evidence type="ECO:0000256" key="20">
    <source>
        <dbReference type="ARBA" id="ARBA00068795"/>
    </source>
</evidence>
<dbReference type="Proteomes" id="UP001107558">
    <property type="component" value="Chromosome 1"/>
</dbReference>
<keyword evidence="3" id="KW-0813">Transport</keyword>
<keyword evidence="26" id="KW-1185">Reference proteome</keyword>
<gene>
    <name evidence="25" type="ORF">PVAND_012441</name>
</gene>
<comment type="similarity">
    <text evidence="2">Belongs to the ATP-dependent AMP-binding enzyme family.</text>
</comment>
<keyword evidence="12 22" id="KW-0472">Membrane</keyword>
<dbReference type="GO" id="GO:0005886">
    <property type="term" value="C:plasma membrane"/>
    <property type="evidence" value="ECO:0007669"/>
    <property type="project" value="UniProtKB-SubCell"/>
</dbReference>
<evidence type="ECO:0000313" key="26">
    <source>
        <dbReference type="Proteomes" id="UP001107558"/>
    </source>
</evidence>
<keyword evidence="10 22" id="KW-1133">Transmembrane helix</keyword>
<dbReference type="OrthoDB" id="288590at2759"/>
<dbReference type="FunFam" id="3.30.300.30:FF:000002">
    <property type="entry name" value="Long-chain fatty acid transport protein 1"/>
    <property type="match status" value="1"/>
</dbReference>
<evidence type="ECO:0000256" key="9">
    <source>
        <dbReference type="ARBA" id="ARBA00022840"/>
    </source>
</evidence>
<evidence type="ECO:0000256" key="10">
    <source>
        <dbReference type="ARBA" id="ARBA00022989"/>
    </source>
</evidence>
<evidence type="ECO:0000256" key="1">
    <source>
        <dbReference type="ARBA" id="ARBA00004651"/>
    </source>
</evidence>
<dbReference type="GO" id="GO:0044539">
    <property type="term" value="P:long-chain fatty acid import into cell"/>
    <property type="evidence" value="ECO:0007669"/>
    <property type="project" value="TreeGrafter"/>
</dbReference>
<comment type="catalytic activity">
    <reaction evidence="18">
        <text>tetracosanoate + ATP + CoA = tetracosanoyl-CoA + AMP + diphosphate</text>
        <dbReference type="Rhea" id="RHEA:33639"/>
        <dbReference type="ChEBI" id="CHEBI:30616"/>
        <dbReference type="ChEBI" id="CHEBI:31014"/>
        <dbReference type="ChEBI" id="CHEBI:33019"/>
        <dbReference type="ChEBI" id="CHEBI:57287"/>
        <dbReference type="ChEBI" id="CHEBI:65052"/>
        <dbReference type="ChEBI" id="CHEBI:456215"/>
    </reaction>
    <physiologicalReaction direction="left-to-right" evidence="18">
        <dbReference type="Rhea" id="RHEA:33640"/>
    </physiologicalReaction>
</comment>
<evidence type="ECO:0000256" key="5">
    <source>
        <dbReference type="ARBA" id="ARBA00022598"/>
    </source>
</evidence>